<dbReference type="PANTHER" id="PTHR33495">
    <property type="entry name" value="ANTI-SIGMA FACTOR ANTAGONIST TM_1081-RELATED-RELATED"/>
    <property type="match status" value="1"/>
</dbReference>
<dbReference type="EMBL" id="JAALLS010000001">
    <property type="protein sequence ID" value="NGP86726.1"/>
    <property type="molecule type" value="Genomic_DNA"/>
</dbReference>
<comment type="caution">
    <text evidence="4">The sequence shown here is derived from an EMBL/GenBank/DDBJ whole genome shotgun (WGS) entry which is preliminary data.</text>
</comment>
<reference evidence="4 5" key="1">
    <citation type="submission" date="2020-02" db="EMBL/GenBank/DDBJ databases">
        <title>Aliifodinibius halophilus 2W32, complete genome.</title>
        <authorList>
            <person name="Li Y."/>
            <person name="Wu S."/>
        </authorList>
    </citation>
    <scope>NUCLEOTIDE SEQUENCE [LARGE SCALE GENOMIC DNA]</scope>
    <source>
        <strain evidence="4 5">2W32</strain>
    </source>
</reference>
<accession>A0A6M1ST52</accession>
<dbReference type="NCBIfam" id="TIGR00377">
    <property type="entry name" value="ant_ant_sig"/>
    <property type="match status" value="1"/>
</dbReference>
<comment type="similarity">
    <text evidence="1 2">Belongs to the anti-sigma-factor antagonist family.</text>
</comment>
<dbReference type="RefSeq" id="WP_165264807.1">
    <property type="nucleotide sequence ID" value="NZ_JAALLS010000001.1"/>
</dbReference>
<protein>
    <recommendedName>
        <fullName evidence="2">Anti-sigma factor antagonist</fullName>
    </recommendedName>
</protein>
<dbReference type="Proteomes" id="UP000479132">
    <property type="component" value="Unassembled WGS sequence"/>
</dbReference>
<organism evidence="4 5">
    <name type="scientific">Fodinibius halophilus</name>
    <dbReference type="NCBI Taxonomy" id="1736908"/>
    <lineage>
        <taxon>Bacteria</taxon>
        <taxon>Pseudomonadati</taxon>
        <taxon>Balneolota</taxon>
        <taxon>Balneolia</taxon>
        <taxon>Balneolales</taxon>
        <taxon>Balneolaceae</taxon>
        <taxon>Fodinibius</taxon>
    </lineage>
</organism>
<dbReference type="InterPro" id="IPR036513">
    <property type="entry name" value="STAS_dom_sf"/>
</dbReference>
<dbReference type="AlphaFoldDB" id="A0A6M1ST52"/>
<proteinExistence type="inferred from homology"/>
<evidence type="ECO:0000313" key="5">
    <source>
        <dbReference type="Proteomes" id="UP000479132"/>
    </source>
</evidence>
<evidence type="ECO:0000259" key="3">
    <source>
        <dbReference type="PROSITE" id="PS50801"/>
    </source>
</evidence>
<dbReference type="CDD" id="cd07043">
    <property type="entry name" value="STAS_anti-anti-sigma_factors"/>
    <property type="match status" value="1"/>
</dbReference>
<dbReference type="Gene3D" id="3.30.750.24">
    <property type="entry name" value="STAS domain"/>
    <property type="match status" value="1"/>
</dbReference>
<sequence length="120" mass="13297">MNYSIDERYNCVVIEFSGNLRGGPDATKFNEDLHELIDEGKKEIVADLSSVKFMNSSGLGILIGGMTTMRNAGGDLRIAGANQRIESLLMITKLVTVFKSFRTVEEAVESYQEEGVKEEE</sequence>
<dbReference type="Pfam" id="PF01740">
    <property type="entry name" value="STAS"/>
    <property type="match status" value="1"/>
</dbReference>
<dbReference type="PROSITE" id="PS50801">
    <property type="entry name" value="STAS"/>
    <property type="match status" value="1"/>
</dbReference>
<name>A0A6M1ST52_9BACT</name>
<evidence type="ECO:0000313" key="4">
    <source>
        <dbReference type="EMBL" id="NGP86726.1"/>
    </source>
</evidence>
<keyword evidence="5" id="KW-1185">Reference proteome</keyword>
<dbReference type="InterPro" id="IPR003658">
    <property type="entry name" value="Anti-sigma_ant"/>
</dbReference>
<evidence type="ECO:0000256" key="2">
    <source>
        <dbReference type="RuleBase" id="RU003749"/>
    </source>
</evidence>
<dbReference type="PANTHER" id="PTHR33495:SF2">
    <property type="entry name" value="ANTI-SIGMA FACTOR ANTAGONIST TM_1081-RELATED"/>
    <property type="match status" value="1"/>
</dbReference>
<evidence type="ECO:0000256" key="1">
    <source>
        <dbReference type="ARBA" id="ARBA00009013"/>
    </source>
</evidence>
<dbReference type="InterPro" id="IPR002645">
    <property type="entry name" value="STAS_dom"/>
</dbReference>
<dbReference type="SUPFAM" id="SSF52091">
    <property type="entry name" value="SpoIIaa-like"/>
    <property type="match status" value="1"/>
</dbReference>
<gene>
    <name evidence="4" type="ORF">G3569_00055</name>
</gene>
<dbReference type="GO" id="GO:0043856">
    <property type="term" value="F:anti-sigma factor antagonist activity"/>
    <property type="evidence" value="ECO:0007669"/>
    <property type="project" value="InterPro"/>
</dbReference>
<feature type="domain" description="STAS" evidence="3">
    <location>
        <begin position="25"/>
        <end position="111"/>
    </location>
</feature>